<dbReference type="Gene3D" id="3.30.470.20">
    <property type="entry name" value="ATP-grasp fold, B domain"/>
    <property type="match status" value="1"/>
</dbReference>
<reference evidence="1 2" key="1">
    <citation type="journal article" date="2018" name="Mol. Biol. Evol.">
        <title>Broad Genomic Sampling Reveals a Smut Pathogenic Ancestry of the Fungal Clade Ustilaginomycotina.</title>
        <authorList>
            <person name="Kijpornyongpan T."/>
            <person name="Mondo S.J."/>
            <person name="Barry K."/>
            <person name="Sandor L."/>
            <person name="Lee J."/>
            <person name="Lipzen A."/>
            <person name="Pangilinan J."/>
            <person name="LaButti K."/>
            <person name="Hainaut M."/>
            <person name="Henrissat B."/>
            <person name="Grigoriev I.V."/>
            <person name="Spatafora J.W."/>
            <person name="Aime M.C."/>
        </authorList>
    </citation>
    <scope>NUCLEOTIDE SEQUENCE [LARGE SCALE GENOMIC DNA]</scope>
    <source>
        <strain evidence="1 2">MCA 4658</strain>
    </source>
</reference>
<evidence type="ECO:0000313" key="1">
    <source>
        <dbReference type="EMBL" id="PWN45080.1"/>
    </source>
</evidence>
<dbReference type="GeneID" id="37032977"/>
<dbReference type="GO" id="GO:0000932">
    <property type="term" value="C:P-body"/>
    <property type="evidence" value="ECO:0007669"/>
    <property type="project" value="TreeGrafter"/>
</dbReference>
<dbReference type="PROSITE" id="PS51221">
    <property type="entry name" value="TTL"/>
    <property type="match status" value="1"/>
</dbReference>
<dbReference type="InParanoid" id="A0A316W570"/>
<dbReference type="OrthoDB" id="202825at2759"/>
<dbReference type="RefSeq" id="XP_025372240.1">
    <property type="nucleotide sequence ID" value="XM_025511107.1"/>
</dbReference>
<dbReference type="InterPro" id="IPR004344">
    <property type="entry name" value="TTL/TTLL_fam"/>
</dbReference>
<proteinExistence type="predicted"/>
<protein>
    <submittedName>
        <fullName evidence="1">TTL-domain-containing protein</fullName>
    </submittedName>
</protein>
<keyword evidence="2" id="KW-1185">Reference proteome</keyword>
<accession>A0A316W570</accession>
<dbReference type="InterPro" id="IPR027746">
    <property type="entry name" value="TTL"/>
</dbReference>
<organism evidence="1 2">
    <name type="scientific">Ceraceosorus guamensis</name>
    <dbReference type="NCBI Taxonomy" id="1522189"/>
    <lineage>
        <taxon>Eukaryota</taxon>
        <taxon>Fungi</taxon>
        <taxon>Dikarya</taxon>
        <taxon>Basidiomycota</taxon>
        <taxon>Ustilaginomycotina</taxon>
        <taxon>Exobasidiomycetes</taxon>
        <taxon>Ceraceosorales</taxon>
        <taxon>Ceraceosoraceae</taxon>
        <taxon>Ceraceosorus</taxon>
    </lineage>
</organism>
<dbReference type="AlphaFoldDB" id="A0A316W570"/>
<gene>
    <name evidence="1" type="ORF">IE81DRAFT_228350</name>
</gene>
<dbReference type="STRING" id="1522189.A0A316W570"/>
<dbReference type="SUPFAM" id="SSF56059">
    <property type="entry name" value="Glutathione synthetase ATP-binding domain-like"/>
    <property type="match status" value="1"/>
</dbReference>
<dbReference type="Pfam" id="PF03133">
    <property type="entry name" value="TTL"/>
    <property type="match status" value="1"/>
</dbReference>
<dbReference type="PANTHER" id="PTHR47551:SF1">
    <property type="entry name" value="TUBULIN--TYROSINE LIGASE PBY1-RELATED"/>
    <property type="match status" value="1"/>
</dbReference>
<dbReference type="FunCoup" id="A0A316W570">
    <property type="interactions" value="5"/>
</dbReference>
<dbReference type="Proteomes" id="UP000245783">
    <property type="component" value="Unassembled WGS sequence"/>
</dbReference>
<dbReference type="PANTHER" id="PTHR47551">
    <property type="entry name" value="TUBULIN--TYROSINE LIGASE PBY1-RELATED"/>
    <property type="match status" value="1"/>
</dbReference>
<name>A0A316W570_9BASI</name>
<evidence type="ECO:0000313" key="2">
    <source>
        <dbReference type="Proteomes" id="UP000245783"/>
    </source>
</evidence>
<dbReference type="EMBL" id="KZ819357">
    <property type="protein sequence ID" value="PWN45080.1"/>
    <property type="molecule type" value="Genomic_DNA"/>
</dbReference>
<sequence length="495" mass="54566">MADPSPSLPSLTALICFPGAAYTQKCALDAAKKVLQPKGWTVVDGCKSAGGSDPTAYDTLVSAPKGASAEHALYFTDYDLLPFEQLLGSKHQQCSSYVIRKALIRKHHLAHSIHAHSLKIGPQAIPTHLPLTPRTWFFELQFADDLDELLMDELYDLRDSMQAQEDETQEAQWFILKPGMADRGNGIRLFRDEDGLRSILEELEGGSEEDASEAGSGDEAGGGMLGQLRHFVIQEYIRRPLLLAPRNVDATERSERSDEAAPSRKFHIRAYVLCTGGLQVYLWDDMLALFAPLAYRDPTSKGDAASEEPDPRIHLTNTCLHADGQPSADGRPAEENVYLLENLVGCTATDGKSQASTGSFFTPTQYERIKSLTAQTIGRTFEAAARAGSIHWQTWPNAWEIFGVDLLVGWDPEACSPGDEALRVWLLEVNAQPDFAQSGARLSSTIESLFRRSIEVAVLPFFEQTKEGHERSEPRVGTSQNGMTLCLDAELSRAW</sequence>